<protein>
    <submittedName>
        <fullName evidence="1">Portal protein</fullName>
    </submittedName>
</protein>
<sequence>MEDNLYNSAFPRQKLPLSKKGKKWQEDCVNYIIGEGNVTSGGNSTSYYGEL</sequence>
<reference evidence="1" key="1">
    <citation type="journal article" date="2021" name="Proc. Natl. Acad. Sci. U.S.A.">
        <title>A Catalog of Tens of Thousands of Viruses from Human Metagenomes Reveals Hidden Associations with Chronic Diseases.</title>
        <authorList>
            <person name="Tisza M.J."/>
            <person name="Buck C.B."/>
        </authorList>
    </citation>
    <scope>NUCLEOTIDE SEQUENCE</scope>
    <source>
        <strain evidence="1">CtsNK10</strain>
    </source>
</reference>
<accession>A0A8S5NLE0</accession>
<evidence type="ECO:0000313" key="1">
    <source>
        <dbReference type="EMBL" id="DAD95106.1"/>
    </source>
</evidence>
<name>A0A8S5NLE0_9CAUD</name>
<proteinExistence type="predicted"/>
<dbReference type="EMBL" id="BK015191">
    <property type="protein sequence ID" value="DAD95106.1"/>
    <property type="molecule type" value="Genomic_DNA"/>
</dbReference>
<organism evidence="1">
    <name type="scientific">Podoviridae sp. ctsNK10</name>
    <dbReference type="NCBI Taxonomy" id="2826582"/>
    <lineage>
        <taxon>Viruses</taxon>
        <taxon>Duplodnaviria</taxon>
        <taxon>Heunggongvirae</taxon>
        <taxon>Uroviricota</taxon>
        <taxon>Caudoviricetes</taxon>
    </lineage>
</organism>